<proteinExistence type="predicted"/>
<evidence type="ECO:0000313" key="2">
    <source>
        <dbReference type="Proteomes" id="UP001501578"/>
    </source>
</evidence>
<dbReference type="EMBL" id="BAAAHQ010000006">
    <property type="protein sequence ID" value="GAA0917976.1"/>
    <property type="molecule type" value="Genomic_DNA"/>
</dbReference>
<name>A0ABN1NVQ4_9ACTN</name>
<protein>
    <recommendedName>
        <fullName evidence="3">Septum formation-related domain-containing protein</fullName>
    </recommendedName>
</protein>
<gene>
    <name evidence="1" type="ORF">GCM10009560_14430</name>
</gene>
<dbReference type="RefSeq" id="WP_343948925.1">
    <property type="nucleotide sequence ID" value="NZ_BAAAHQ010000006.1"/>
</dbReference>
<dbReference type="PROSITE" id="PS51257">
    <property type="entry name" value="PROKAR_LIPOPROTEIN"/>
    <property type="match status" value="1"/>
</dbReference>
<keyword evidence="2" id="KW-1185">Reference proteome</keyword>
<comment type="caution">
    <text evidence="1">The sequence shown here is derived from an EMBL/GenBank/DDBJ whole genome shotgun (WGS) entry which is preliminary data.</text>
</comment>
<accession>A0ABN1NVQ4</accession>
<dbReference type="Proteomes" id="UP001501578">
    <property type="component" value="Unassembled WGS sequence"/>
</dbReference>
<reference evidence="1 2" key="1">
    <citation type="journal article" date="2019" name="Int. J. Syst. Evol. Microbiol.">
        <title>The Global Catalogue of Microorganisms (GCM) 10K type strain sequencing project: providing services to taxonomists for standard genome sequencing and annotation.</title>
        <authorList>
            <consortium name="The Broad Institute Genomics Platform"/>
            <consortium name="The Broad Institute Genome Sequencing Center for Infectious Disease"/>
            <person name="Wu L."/>
            <person name="Ma J."/>
        </authorList>
    </citation>
    <scope>NUCLEOTIDE SEQUENCE [LARGE SCALE GENOMIC DNA]</scope>
    <source>
        <strain evidence="1 2">JCM 11136</strain>
    </source>
</reference>
<sequence>MIGNPRPAVSGGPGGLPKLLGGLMLAGLLATGCTTSTAAVEQTPTPDGSRMVKFLDIPNGSCINTEQIPGRDGMVPLVDCKGPHMYKTYAATDLPSNIRDGPFPGYETVSRFAGEFCDKEYLKIHNGPSGKGGRPPQFIMAPFESVQWRPEQMRVICAEDLVSSG</sequence>
<evidence type="ECO:0000313" key="1">
    <source>
        <dbReference type="EMBL" id="GAA0917976.1"/>
    </source>
</evidence>
<evidence type="ECO:0008006" key="3">
    <source>
        <dbReference type="Google" id="ProtNLM"/>
    </source>
</evidence>
<organism evidence="1 2">
    <name type="scientific">Nonomuraea longicatena</name>
    <dbReference type="NCBI Taxonomy" id="83682"/>
    <lineage>
        <taxon>Bacteria</taxon>
        <taxon>Bacillati</taxon>
        <taxon>Actinomycetota</taxon>
        <taxon>Actinomycetes</taxon>
        <taxon>Streptosporangiales</taxon>
        <taxon>Streptosporangiaceae</taxon>
        <taxon>Nonomuraea</taxon>
    </lineage>
</organism>